<keyword evidence="9" id="KW-0472">Membrane</keyword>
<evidence type="ECO:0000256" key="5">
    <source>
        <dbReference type="ARBA" id="ARBA00022519"/>
    </source>
</evidence>
<dbReference type="GO" id="GO:0016887">
    <property type="term" value="F:ATP hydrolysis activity"/>
    <property type="evidence" value="ECO:0007669"/>
    <property type="project" value="InterPro"/>
</dbReference>
<dbReference type="SUPFAM" id="SSF50331">
    <property type="entry name" value="MOP-like"/>
    <property type="match status" value="1"/>
</dbReference>
<dbReference type="NCBIfam" id="TIGR02142">
    <property type="entry name" value="modC_ABC"/>
    <property type="match status" value="1"/>
</dbReference>
<proteinExistence type="inferred from homology"/>
<gene>
    <name evidence="13" type="ORF">SAMN05428963_102302</name>
</gene>
<dbReference type="InterPro" id="IPR008995">
    <property type="entry name" value="Mo/tungstate-bd_C_term_dom"/>
</dbReference>
<evidence type="ECO:0000259" key="12">
    <source>
        <dbReference type="PROSITE" id="PS51866"/>
    </source>
</evidence>
<evidence type="ECO:0000256" key="8">
    <source>
        <dbReference type="ARBA" id="ARBA00022967"/>
    </source>
</evidence>
<dbReference type="InterPro" id="IPR050334">
    <property type="entry name" value="Molybdenum_import_ModC"/>
</dbReference>
<evidence type="ECO:0000256" key="3">
    <source>
        <dbReference type="ARBA" id="ARBA00022475"/>
    </source>
</evidence>
<dbReference type="GO" id="GO:0015098">
    <property type="term" value="F:molybdate ion transmembrane transporter activity"/>
    <property type="evidence" value="ECO:0007669"/>
    <property type="project" value="InterPro"/>
</dbReference>
<evidence type="ECO:0000313" key="14">
    <source>
        <dbReference type="Proteomes" id="UP000190135"/>
    </source>
</evidence>
<name>A0A1T4MVK0_9HYPH</name>
<accession>A0A1T4MVK0</accession>
<sequence>MIDDQTIEAVFRGRLGGFVLDTAFTLPAHGLTALFGPSGCGKTSVLRCIAGLTRIADGLCRVGGDTWQDKTTFRPPHMRPIGYVFQEASLFPHLSVRRNLTYGAPHKSTAAGVKPAVGFEETVDLLGIGHLLDRAPAKLSGGERQRVAIGRALLSDPRLLLMDEPLSALDAETKEEILPFLERLHARLAVPILYVSHAISEVERLADHLVLMNEGKVLAAGRLGDLQSDPRLPLALSRDASVSLDATVEGHDSTYGLLELSVRGGRFLVPAPAGCSGEMRRLSIKAGDVSLSLQPSSGSTILNILPCRILSHTRRGEHEVVAVLGLGSDGMGAHLLARMTRRSWTMLHLGDGQPLFAQVKSVALR</sequence>
<dbReference type="PROSITE" id="PS00211">
    <property type="entry name" value="ABC_TRANSPORTER_1"/>
    <property type="match status" value="1"/>
</dbReference>
<evidence type="ECO:0000256" key="6">
    <source>
        <dbReference type="ARBA" id="ARBA00022741"/>
    </source>
</evidence>
<dbReference type="PANTHER" id="PTHR43514">
    <property type="entry name" value="ABC TRANSPORTER I FAMILY MEMBER 10"/>
    <property type="match status" value="1"/>
</dbReference>
<evidence type="ECO:0000256" key="7">
    <source>
        <dbReference type="ARBA" id="ARBA00022840"/>
    </source>
</evidence>
<keyword evidence="3" id="KW-1003">Cell membrane</keyword>
<dbReference type="GO" id="GO:0140359">
    <property type="term" value="F:ABC-type transporter activity"/>
    <property type="evidence" value="ECO:0007669"/>
    <property type="project" value="InterPro"/>
</dbReference>
<dbReference type="RefSeq" id="WP_078706968.1">
    <property type="nucleotide sequence ID" value="NZ_FUXL01000002.1"/>
</dbReference>
<dbReference type="InterPro" id="IPR017871">
    <property type="entry name" value="ABC_transporter-like_CS"/>
</dbReference>
<evidence type="ECO:0000256" key="10">
    <source>
        <dbReference type="PROSITE-ProRule" id="PRU01213"/>
    </source>
</evidence>
<keyword evidence="7 13" id="KW-0067">ATP-binding</keyword>
<dbReference type="GO" id="GO:0016020">
    <property type="term" value="C:membrane"/>
    <property type="evidence" value="ECO:0007669"/>
    <property type="project" value="InterPro"/>
</dbReference>
<dbReference type="Proteomes" id="UP000190135">
    <property type="component" value="Unassembled WGS sequence"/>
</dbReference>
<evidence type="ECO:0000313" key="13">
    <source>
        <dbReference type="EMBL" id="SJZ70795.1"/>
    </source>
</evidence>
<evidence type="ECO:0000256" key="1">
    <source>
        <dbReference type="ARBA" id="ARBA00005417"/>
    </source>
</evidence>
<dbReference type="SUPFAM" id="SSF52540">
    <property type="entry name" value="P-loop containing nucleoside triphosphate hydrolases"/>
    <property type="match status" value="1"/>
</dbReference>
<dbReference type="SMART" id="SM00382">
    <property type="entry name" value="AAA"/>
    <property type="match status" value="1"/>
</dbReference>
<keyword evidence="5" id="KW-0997">Cell inner membrane</keyword>
<dbReference type="STRING" id="1365950.SAMN05428963_102302"/>
<dbReference type="InterPro" id="IPR003439">
    <property type="entry name" value="ABC_transporter-like_ATP-bd"/>
</dbReference>
<evidence type="ECO:0000256" key="4">
    <source>
        <dbReference type="ARBA" id="ARBA00022505"/>
    </source>
</evidence>
<keyword evidence="6" id="KW-0547">Nucleotide-binding</keyword>
<evidence type="ECO:0000256" key="9">
    <source>
        <dbReference type="ARBA" id="ARBA00023136"/>
    </source>
</evidence>
<organism evidence="13 14">
    <name type="scientific">Consotaella salsifontis</name>
    <dbReference type="NCBI Taxonomy" id="1365950"/>
    <lineage>
        <taxon>Bacteria</taxon>
        <taxon>Pseudomonadati</taxon>
        <taxon>Pseudomonadota</taxon>
        <taxon>Alphaproteobacteria</taxon>
        <taxon>Hyphomicrobiales</taxon>
        <taxon>Aurantimonadaceae</taxon>
        <taxon>Consotaella</taxon>
    </lineage>
</organism>
<comment type="similarity">
    <text evidence="1">Belongs to the ABC transporter superfamily.</text>
</comment>
<keyword evidence="14" id="KW-1185">Reference proteome</keyword>
<dbReference type="InterPro" id="IPR005116">
    <property type="entry name" value="Transp-assoc_OB_typ1"/>
</dbReference>
<feature type="domain" description="ABC transporter" evidence="11">
    <location>
        <begin position="2"/>
        <end position="239"/>
    </location>
</feature>
<dbReference type="AlphaFoldDB" id="A0A1T4MVK0"/>
<dbReference type="InterPro" id="IPR004606">
    <property type="entry name" value="Mop_domain"/>
</dbReference>
<dbReference type="InterPro" id="IPR027417">
    <property type="entry name" value="P-loop_NTPase"/>
</dbReference>
<dbReference type="InterPro" id="IPR011868">
    <property type="entry name" value="ModC_ABC_ATP-bd"/>
</dbReference>
<dbReference type="OrthoDB" id="9802264at2"/>
<reference evidence="13 14" key="1">
    <citation type="submission" date="2017-02" db="EMBL/GenBank/DDBJ databases">
        <authorList>
            <person name="Peterson S.W."/>
        </authorList>
    </citation>
    <scope>NUCLEOTIDE SEQUENCE [LARGE SCALE GENOMIC DNA]</scope>
    <source>
        <strain evidence="13 14">USBA 369</strain>
    </source>
</reference>
<dbReference type="InterPro" id="IPR003593">
    <property type="entry name" value="AAA+_ATPase"/>
</dbReference>
<dbReference type="EMBL" id="FUXL01000002">
    <property type="protein sequence ID" value="SJZ70795.1"/>
    <property type="molecule type" value="Genomic_DNA"/>
</dbReference>
<protein>
    <submittedName>
        <fullName evidence="13">Molybdate transport system ATP-binding protein</fullName>
    </submittedName>
</protein>
<keyword evidence="8" id="KW-1278">Translocase</keyword>
<dbReference type="Pfam" id="PF03459">
    <property type="entry name" value="TOBE"/>
    <property type="match status" value="1"/>
</dbReference>
<evidence type="ECO:0000259" key="11">
    <source>
        <dbReference type="PROSITE" id="PS50893"/>
    </source>
</evidence>
<dbReference type="Pfam" id="PF00005">
    <property type="entry name" value="ABC_tran"/>
    <property type="match status" value="1"/>
</dbReference>
<keyword evidence="2" id="KW-0813">Transport</keyword>
<dbReference type="PROSITE" id="PS51866">
    <property type="entry name" value="MOP"/>
    <property type="match status" value="1"/>
</dbReference>
<dbReference type="PROSITE" id="PS50893">
    <property type="entry name" value="ABC_TRANSPORTER_2"/>
    <property type="match status" value="1"/>
</dbReference>
<evidence type="ECO:0000256" key="2">
    <source>
        <dbReference type="ARBA" id="ARBA00022448"/>
    </source>
</evidence>
<dbReference type="Gene3D" id="3.40.50.300">
    <property type="entry name" value="P-loop containing nucleotide triphosphate hydrolases"/>
    <property type="match status" value="1"/>
</dbReference>
<keyword evidence="4 10" id="KW-0500">Molybdenum</keyword>
<dbReference type="Gene3D" id="2.40.50.100">
    <property type="match status" value="1"/>
</dbReference>
<dbReference type="PANTHER" id="PTHR43514:SF10">
    <property type="entry name" value="MOLYBDENUM IMPORT ATP-BINDING PROTEIN MODC 2"/>
    <property type="match status" value="1"/>
</dbReference>
<feature type="domain" description="Mop" evidence="12">
    <location>
        <begin position="298"/>
        <end position="365"/>
    </location>
</feature>
<dbReference type="GO" id="GO:0005524">
    <property type="term" value="F:ATP binding"/>
    <property type="evidence" value="ECO:0007669"/>
    <property type="project" value="UniProtKB-KW"/>
</dbReference>